<dbReference type="AlphaFoldDB" id="A0A4Z2FIM6"/>
<name>A0A4Z2FIM6_9TELE</name>
<dbReference type="EMBL" id="SRLO01001173">
    <property type="protein sequence ID" value="TNN40624.1"/>
    <property type="molecule type" value="Genomic_DNA"/>
</dbReference>
<organism evidence="1 2">
    <name type="scientific">Liparis tanakae</name>
    <name type="common">Tanaka's snailfish</name>
    <dbReference type="NCBI Taxonomy" id="230148"/>
    <lineage>
        <taxon>Eukaryota</taxon>
        <taxon>Metazoa</taxon>
        <taxon>Chordata</taxon>
        <taxon>Craniata</taxon>
        <taxon>Vertebrata</taxon>
        <taxon>Euteleostomi</taxon>
        <taxon>Actinopterygii</taxon>
        <taxon>Neopterygii</taxon>
        <taxon>Teleostei</taxon>
        <taxon>Neoteleostei</taxon>
        <taxon>Acanthomorphata</taxon>
        <taxon>Eupercaria</taxon>
        <taxon>Perciformes</taxon>
        <taxon>Cottioidei</taxon>
        <taxon>Cottales</taxon>
        <taxon>Liparidae</taxon>
        <taxon>Liparis</taxon>
    </lineage>
</organism>
<evidence type="ECO:0000313" key="2">
    <source>
        <dbReference type="Proteomes" id="UP000314294"/>
    </source>
</evidence>
<gene>
    <name evidence="1" type="ORF">EYF80_049214</name>
</gene>
<dbReference type="Proteomes" id="UP000314294">
    <property type="component" value="Unassembled WGS sequence"/>
</dbReference>
<comment type="caution">
    <text evidence="1">The sequence shown here is derived from an EMBL/GenBank/DDBJ whole genome shotgun (WGS) entry which is preliminary data.</text>
</comment>
<proteinExistence type="predicted"/>
<reference evidence="1 2" key="1">
    <citation type="submission" date="2019-03" db="EMBL/GenBank/DDBJ databases">
        <title>First draft genome of Liparis tanakae, snailfish: a comprehensive survey of snailfish specific genes.</title>
        <authorList>
            <person name="Kim W."/>
            <person name="Song I."/>
            <person name="Jeong J.-H."/>
            <person name="Kim D."/>
            <person name="Kim S."/>
            <person name="Ryu S."/>
            <person name="Song J.Y."/>
            <person name="Lee S.K."/>
        </authorList>
    </citation>
    <scope>NUCLEOTIDE SEQUENCE [LARGE SCALE GENOMIC DNA]</scope>
    <source>
        <tissue evidence="1">Muscle</tissue>
    </source>
</reference>
<sequence>MEGSVGIGGMEGMLGSGGMGVAVSTAPAPASNRRRLSSIMFCISVLLLSNSETLEPLMAPPVRIIPIRASSSVAKTMKASPCSPPTMCTPPSGMVRPEKKCLMSMVPATMGRPCSLMTTAILTAKQQPYNLGKKQHLLYFIAWGRGL</sequence>
<accession>A0A4Z2FIM6</accession>
<keyword evidence="2" id="KW-1185">Reference proteome</keyword>
<protein>
    <submittedName>
        <fullName evidence="1">Uncharacterized protein</fullName>
    </submittedName>
</protein>
<evidence type="ECO:0000313" key="1">
    <source>
        <dbReference type="EMBL" id="TNN40624.1"/>
    </source>
</evidence>